<evidence type="ECO:0000256" key="7">
    <source>
        <dbReference type="HAMAP-Rule" id="MF_01131"/>
    </source>
</evidence>
<keyword evidence="2 7" id="KW-0678">Repressor</keyword>
<dbReference type="PANTHER" id="PTHR35786:SF1">
    <property type="entry name" value="REDOX-SENSING TRANSCRIPTIONAL REPRESSOR REX 1"/>
    <property type="match status" value="1"/>
</dbReference>
<reference evidence="9 10" key="1">
    <citation type="journal article" date="2019" name="Int. J. Syst. Evol. Microbiol.">
        <title>The Global Catalogue of Microorganisms (GCM) 10K type strain sequencing project: providing services to taxonomists for standard genome sequencing and annotation.</title>
        <authorList>
            <consortium name="The Broad Institute Genomics Platform"/>
            <consortium name="The Broad Institute Genome Sequencing Center for Infectious Disease"/>
            <person name="Wu L."/>
            <person name="Ma J."/>
        </authorList>
    </citation>
    <scope>NUCLEOTIDE SEQUENCE [LARGE SCALE GENOMIC DNA]</scope>
    <source>
        <strain evidence="9 10">JCM 15749</strain>
    </source>
</reference>
<dbReference type="InterPro" id="IPR022876">
    <property type="entry name" value="Tscrpt_rep_Rex"/>
</dbReference>
<dbReference type="SUPFAM" id="SSF46785">
    <property type="entry name" value="Winged helix' DNA-binding domain"/>
    <property type="match status" value="1"/>
</dbReference>
<dbReference type="InterPro" id="IPR036390">
    <property type="entry name" value="WH_DNA-bd_sf"/>
</dbReference>
<feature type="domain" description="CoA-binding" evidence="8">
    <location>
        <begin position="89"/>
        <end position="190"/>
    </location>
</feature>
<evidence type="ECO:0000259" key="8">
    <source>
        <dbReference type="SMART" id="SM00881"/>
    </source>
</evidence>
<evidence type="ECO:0000313" key="10">
    <source>
        <dbReference type="Proteomes" id="UP001501480"/>
    </source>
</evidence>
<dbReference type="NCBIfam" id="NF003992">
    <property type="entry name" value="PRK05472.2-1"/>
    <property type="match status" value="1"/>
</dbReference>
<keyword evidence="4 7" id="KW-0520">NAD</keyword>
<dbReference type="InterPro" id="IPR036291">
    <property type="entry name" value="NAD(P)-bd_dom_sf"/>
</dbReference>
<evidence type="ECO:0000256" key="6">
    <source>
        <dbReference type="ARBA" id="ARBA00023163"/>
    </source>
</evidence>
<organism evidence="9 10">
    <name type="scientific">Aeromicrobium halocynthiae</name>
    <dbReference type="NCBI Taxonomy" id="560557"/>
    <lineage>
        <taxon>Bacteria</taxon>
        <taxon>Bacillati</taxon>
        <taxon>Actinomycetota</taxon>
        <taxon>Actinomycetes</taxon>
        <taxon>Propionibacteriales</taxon>
        <taxon>Nocardioidaceae</taxon>
        <taxon>Aeromicrobium</taxon>
    </lineage>
</organism>
<dbReference type="NCBIfam" id="NF003989">
    <property type="entry name" value="PRK05472.1-3"/>
    <property type="match status" value="1"/>
</dbReference>
<dbReference type="NCBIfam" id="NF003996">
    <property type="entry name" value="PRK05472.2-5"/>
    <property type="match status" value="1"/>
</dbReference>
<keyword evidence="5 7" id="KW-0238">DNA-binding</keyword>
<proteinExistence type="inferred from homology"/>
<feature type="DNA-binding region" description="H-T-H motif" evidence="7">
    <location>
        <begin position="26"/>
        <end position="65"/>
    </location>
</feature>
<evidence type="ECO:0000256" key="2">
    <source>
        <dbReference type="ARBA" id="ARBA00022491"/>
    </source>
</evidence>
<comment type="similarity">
    <text evidence="7">Belongs to the transcriptional regulatory Rex family.</text>
</comment>
<comment type="caution">
    <text evidence="9">The sequence shown here is derived from an EMBL/GenBank/DDBJ whole genome shotgun (WGS) entry which is preliminary data.</text>
</comment>
<accession>A0ABN2VX28</accession>
<keyword evidence="10" id="KW-1185">Reference proteome</keyword>
<comment type="function">
    <text evidence="7">Modulates transcription in response to changes in cellular NADH/NAD(+) redox state.</text>
</comment>
<dbReference type="Gene3D" id="3.40.50.720">
    <property type="entry name" value="NAD(P)-binding Rossmann-like Domain"/>
    <property type="match status" value="1"/>
</dbReference>
<comment type="subcellular location">
    <subcellularLocation>
        <location evidence="7">Cytoplasm</location>
    </subcellularLocation>
</comment>
<evidence type="ECO:0000256" key="4">
    <source>
        <dbReference type="ARBA" id="ARBA00023027"/>
    </source>
</evidence>
<dbReference type="InterPro" id="IPR058236">
    <property type="entry name" value="Rex_actinobacterial-type"/>
</dbReference>
<sequence>MTLLRTSRPARADRGIPDATVARLPVYLGALAELAADGRSTCSSGELAEAAGVNPAKLRKDLSYLGSYGTRGVGYDVAVLRHHIGRELGQTQTWDVVIVGAGHLGSALSAYHGFDSRGINVAAVLDTDPARIGTDLAGVEVRPFADLEAVVEEFGIAIAVVATPGEAAQGVADALVAAGVTSILNFAPAVLQVPETVTVRKVDLSIELQVLAYHEQRRASGHEAADEEVAG</sequence>
<dbReference type="SUPFAM" id="SSF51735">
    <property type="entry name" value="NAD(P)-binding Rossmann-fold domains"/>
    <property type="match status" value="1"/>
</dbReference>
<dbReference type="NCBIfam" id="NF003994">
    <property type="entry name" value="PRK05472.2-3"/>
    <property type="match status" value="1"/>
</dbReference>
<comment type="subunit">
    <text evidence="7">Homodimer.</text>
</comment>
<dbReference type="EMBL" id="BAAAPY010000003">
    <property type="protein sequence ID" value="GAA2075561.1"/>
    <property type="molecule type" value="Genomic_DNA"/>
</dbReference>
<name>A0ABN2VX28_9ACTN</name>
<keyword evidence="6 7" id="KW-0804">Transcription</keyword>
<dbReference type="NCBIfam" id="NF003993">
    <property type="entry name" value="PRK05472.2-2"/>
    <property type="match status" value="1"/>
</dbReference>
<feature type="binding site" evidence="7">
    <location>
        <begin position="100"/>
        <end position="105"/>
    </location>
    <ligand>
        <name>NAD(+)</name>
        <dbReference type="ChEBI" id="CHEBI:57540"/>
    </ligand>
</feature>
<dbReference type="Gene3D" id="1.10.10.10">
    <property type="entry name" value="Winged helix-like DNA-binding domain superfamily/Winged helix DNA-binding domain"/>
    <property type="match status" value="1"/>
</dbReference>
<dbReference type="RefSeq" id="WP_344326199.1">
    <property type="nucleotide sequence ID" value="NZ_BAAAPY010000003.1"/>
</dbReference>
<evidence type="ECO:0000313" key="9">
    <source>
        <dbReference type="EMBL" id="GAA2075561.1"/>
    </source>
</evidence>
<dbReference type="HAMAP" id="MF_01131">
    <property type="entry name" value="Rex"/>
    <property type="match status" value="1"/>
</dbReference>
<keyword evidence="1 7" id="KW-0963">Cytoplasm</keyword>
<dbReference type="InterPro" id="IPR003781">
    <property type="entry name" value="CoA-bd"/>
</dbReference>
<dbReference type="PANTHER" id="PTHR35786">
    <property type="entry name" value="REDOX-SENSING TRANSCRIPTIONAL REPRESSOR REX"/>
    <property type="match status" value="1"/>
</dbReference>
<evidence type="ECO:0000256" key="1">
    <source>
        <dbReference type="ARBA" id="ARBA00022490"/>
    </source>
</evidence>
<dbReference type="SMART" id="SM00881">
    <property type="entry name" value="CoA_binding"/>
    <property type="match status" value="1"/>
</dbReference>
<keyword evidence="3 7" id="KW-0805">Transcription regulation</keyword>
<gene>
    <name evidence="7" type="primary">rex</name>
    <name evidence="9" type="ORF">GCM10009821_13370</name>
</gene>
<evidence type="ECO:0000256" key="3">
    <source>
        <dbReference type="ARBA" id="ARBA00023015"/>
    </source>
</evidence>
<dbReference type="Pfam" id="PF02629">
    <property type="entry name" value="CoA_binding"/>
    <property type="match status" value="1"/>
</dbReference>
<dbReference type="Proteomes" id="UP001501480">
    <property type="component" value="Unassembled WGS sequence"/>
</dbReference>
<protein>
    <recommendedName>
        <fullName evidence="7">Redox-sensing transcriptional repressor Rex</fullName>
    </recommendedName>
</protein>
<dbReference type="InterPro" id="IPR036388">
    <property type="entry name" value="WH-like_DNA-bd_sf"/>
</dbReference>
<dbReference type="NCBIfam" id="NF003995">
    <property type="entry name" value="PRK05472.2-4"/>
    <property type="match status" value="1"/>
</dbReference>
<dbReference type="Pfam" id="PF06971">
    <property type="entry name" value="Put_DNA-bind_N"/>
    <property type="match status" value="1"/>
</dbReference>
<dbReference type="InterPro" id="IPR009718">
    <property type="entry name" value="Rex_DNA-bd_C_dom"/>
</dbReference>
<evidence type="ECO:0000256" key="5">
    <source>
        <dbReference type="ARBA" id="ARBA00023125"/>
    </source>
</evidence>